<dbReference type="Pfam" id="PF00339">
    <property type="entry name" value="Arrestin_N"/>
    <property type="match status" value="1"/>
</dbReference>
<dbReference type="Ensembl" id="ENSOMET00000008290.1">
    <property type="protein sequence ID" value="ENSOMEP00000025002.1"/>
    <property type="gene ID" value="ENSOMEG00000005955.1"/>
</dbReference>
<dbReference type="Pfam" id="PF02752">
    <property type="entry name" value="Arrestin_C"/>
    <property type="match status" value="1"/>
</dbReference>
<protein>
    <recommendedName>
        <fullName evidence="2">Arrestin C-terminal-like domain-containing protein</fullName>
    </recommendedName>
</protein>
<reference evidence="3" key="2">
    <citation type="submission" date="2025-09" db="UniProtKB">
        <authorList>
            <consortium name="Ensembl"/>
        </authorList>
    </citation>
    <scope>IDENTIFICATION</scope>
</reference>
<dbReference type="InterPro" id="IPR050357">
    <property type="entry name" value="Arrestin_domain-protein"/>
</dbReference>
<dbReference type="GO" id="GO:0005737">
    <property type="term" value="C:cytoplasm"/>
    <property type="evidence" value="ECO:0007669"/>
    <property type="project" value="TreeGrafter"/>
</dbReference>
<dbReference type="GO" id="GO:0015031">
    <property type="term" value="P:protein transport"/>
    <property type="evidence" value="ECO:0007669"/>
    <property type="project" value="TreeGrafter"/>
</dbReference>
<dbReference type="PANTHER" id="PTHR11188:SF135">
    <property type="entry name" value="ARRESTIN DOMAIN CONTAINING 3-LIKE-RELATED"/>
    <property type="match status" value="1"/>
</dbReference>
<dbReference type="GeneTree" id="ENSGT00940000165930"/>
<dbReference type="AlphaFoldDB" id="A0A3B3D4B6"/>
<accession>A0A3B3D4B6</accession>
<evidence type="ECO:0000259" key="2">
    <source>
        <dbReference type="SMART" id="SM01017"/>
    </source>
</evidence>
<dbReference type="InterPro" id="IPR011021">
    <property type="entry name" value="Arrestin-like_N"/>
</dbReference>
<dbReference type="SMART" id="SM01017">
    <property type="entry name" value="Arrestin_C"/>
    <property type="match status" value="1"/>
</dbReference>
<evidence type="ECO:0000313" key="3">
    <source>
        <dbReference type="Ensembl" id="ENSOMEP00000025002.1"/>
    </source>
</evidence>
<dbReference type="STRING" id="30732.ENSOMEP00000025002"/>
<evidence type="ECO:0000313" key="4">
    <source>
        <dbReference type="Proteomes" id="UP000261560"/>
    </source>
</evidence>
<evidence type="ECO:0000256" key="1">
    <source>
        <dbReference type="ARBA" id="ARBA00005298"/>
    </source>
</evidence>
<sequence>MTIKTFEIQYNSINSRNTFTNGDTMTGKVILETTKVLKIKSLVFIGKGRARVCWRENHGDNHHVYWANEKFYSIKHHILAGTEFIEKGRHEFVFSFKIPEKDMPSTFNSPVGKVIHKVKAELKQSMKLRKKAKAHFTFVSKPNMDLLQEPQSGCQDKNISSGFGNVSLDVHTPKRGYMQGEDLTFKVEIKNCSTCSVKPKFELYEKRSYLAQGHRKLETHTILTGRIDDASSQESGHVFKTVSIPAQLPPSILNCPIIKLEYRLWIYLDIEFAKDPAVKLPIVILPMFHPEGIPPANIVNGFDAQQTGFGFPQQPGSAFTWQLNSGFAPQPNPGFAQQPGSGFARQLSLNFPPQQGMGFAPQPTATRLRHCTTTRLQLSTATRLCTAPKFQLCTATRLRLSTTTRS</sequence>
<comment type="similarity">
    <text evidence="1">Belongs to the arrestin family.</text>
</comment>
<dbReference type="GO" id="GO:0005886">
    <property type="term" value="C:plasma membrane"/>
    <property type="evidence" value="ECO:0007669"/>
    <property type="project" value="TreeGrafter"/>
</dbReference>
<dbReference type="InterPro" id="IPR011022">
    <property type="entry name" value="Arrestin_C-like"/>
</dbReference>
<dbReference type="Gene3D" id="2.60.40.640">
    <property type="match status" value="2"/>
</dbReference>
<proteinExistence type="inferred from homology"/>
<dbReference type="OMA" id="CWHEHYG"/>
<reference evidence="3" key="1">
    <citation type="submission" date="2025-08" db="UniProtKB">
        <authorList>
            <consortium name="Ensembl"/>
        </authorList>
    </citation>
    <scope>IDENTIFICATION</scope>
</reference>
<keyword evidence="4" id="KW-1185">Reference proteome</keyword>
<dbReference type="SUPFAM" id="SSF81296">
    <property type="entry name" value="E set domains"/>
    <property type="match status" value="2"/>
</dbReference>
<feature type="domain" description="Arrestin C-terminal-like" evidence="2">
    <location>
        <begin position="162"/>
        <end position="287"/>
    </location>
</feature>
<organism evidence="3 4">
    <name type="scientific">Oryzias melastigma</name>
    <name type="common">Marine medaka</name>
    <dbReference type="NCBI Taxonomy" id="30732"/>
    <lineage>
        <taxon>Eukaryota</taxon>
        <taxon>Metazoa</taxon>
        <taxon>Chordata</taxon>
        <taxon>Craniata</taxon>
        <taxon>Vertebrata</taxon>
        <taxon>Euteleostomi</taxon>
        <taxon>Actinopterygii</taxon>
        <taxon>Neopterygii</taxon>
        <taxon>Teleostei</taxon>
        <taxon>Neoteleostei</taxon>
        <taxon>Acanthomorphata</taxon>
        <taxon>Ovalentaria</taxon>
        <taxon>Atherinomorphae</taxon>
        <taxon>Beloniformes</taxon>
        <taxon>Adrianichthyidae</taxon>
        <taxon>Oryziinae</taxon>
        <taxon>Oryzias</taxon>
    </lineage>
</organism>
<dbReference type="PaxDb" id="30732-ENSOMEP00000025002"/>
<dbReference type="InterPro" id="IPR014756">
    <property type="entry name" value="Ig_E-set"/>
</dbReference>
<dbReference type="GO" id="GO:0007399">
    <property type="term" value="P:nervous system development"/>
    <property type="evidence" value="ECO:0007669"/>
    <property type="project" value="UniProtKB-ARBA"/>
</dbReference>
<dbReference type="PANTHER" id="PTHR11188">
    <property type="entry name" value="ARRESTIN DOMAIN CONTAINING PROTEIN"/>
    <property type="match status" value="1"/>
</dbReference>
<name>A0A3B3D4B6_ORYME</name>
<dbReference type="InterPro" id="IPR014752">
    <property type="entry name" value="Arrestin-like_C"/>
</dbReference>
<dbReference type="Proteomes" id="UP000261560">
    <property type="component" value="Unplaced"/>
</dbReference>